<accession>A0A179GLJ6</accession>
<dbReference type="AlphaFoldDB" id="A0A179GLJ6"/>
<evidence type="ECO:0000313" key="2">
    <source>
        <dbReference type="EMBL" id="OAQ93501.1"/>
    </source>
</evidence>
<comment type="caution">
    <text evidence="1">The sequence shown here is derived from an EMBL/GenBank/DDBJ whole genome shotgun (WGS) entry which is preliminary data.</text>
</comment>
<dbReference type="EMBL" id="LSBH01000005">
    <property type="protein sequence ID" value="OAQ78756.1"/>
    <property type="molecule type" value="Genomic_DNA"/>
</dbReference>
<dbReference type="EMBL" id="LSBI01000002">
    <property type="protein sequence ID" value="OAQ93501.1"/>
    <property type="molecule type" value="Genomic_DNA"/>
</dbReference>
<evidence type="ECO:0000313" key="3">
    <source>
        <dbReference type="Proteomes" id="UP000078240"/>
    </source>
</evidence>
<sequence>MQVLCGPSSPDGGARSSSPSSLGAFHYLPCLPICRVHLPAMPRENPQITLVVLRSPRLVLRRPWESWESWDAAKNI</sequence>
<gene>
    <name evidence="1" type="ORF">VFPBJ_06877</name>
    <name evidence="2" type="ORF">VFPFJ_02663</name>
</gene>
<organism evidence="1 3">
    <name type="scientific">Purpureocillium lilacinum</name>
    <name type="common">Paecilomyces lilacinus</name>
    <dbReference type="NCBI Taxonomy" id="33203"/>
    <lineage>
        <taxon>Eukaryota</taxon>
        <taxon>Fungi</taxon>
        <taxon>Dikarya</taxon>
        <taxon>Ascomycota</taxon>
        <taxon>Pezizomycotina</taxon>
        <taxon>Sordariomycetes</taxon>
        <taxon>Hypocreomycetidae</taxon>
        <taxon>Hypocreales</taxon>
        <taxon>Ophiocordycipitaceae</taxon>
        <taxon>Purpureocillium</taxon>
    </lineage>
</organism>
<reference evidence="1 3" key="1">
    <citation type="submission" date="2016-01" db="EMBL/GenBank/DDBJ databases">
        <title>Biosynthesis of antibiotic leucinostatins and their inhibition on Phytophthora in bio-control Purpureocillium lilacinum.</title>
        <authorList>
            <person name="Wang G."/>
            <person name="Liu Z."/>
            <person name="Lin R."/>
            <person name="Li E."/>
            <person name="Mao Z."/>
            <person name="Ling J."/>
            <person name="Yin W."/>
            <person name="Xie B."/>
        </authorList>
    </citation>
    <scope>NUCLEOTIDE SEQUENCE [LARGE SCALE GENOMIC DNA]</scope>
    <source>
        <strain evidence="1">PLBJ-1</strain>
        <strain evidence="2">PLFJ-1</strain>
    </source>
</reference>
<evidence type="ECO:0000313" key="1">
    <source>
        <dbReference type="EMBL" id="OAQ78756.1"/>
    </source>
</evidence>
<protein>
    <submittedName>
        <fullName evidence="1">Uncharacterized protein</fullName>
    </submittedName>
</protein>
<proteinExistence type="predicted"/>
<name>A0A179GLJ6_PURLI</name>
<dbReference type="Proteomes" id="UP000078340">
    <property type="component" value="Unassembled WGS sequence"/>
</dbReference>
<dbReference type="Proteomes" id="UP000078240">
    <property type="component" value="Unassembled WGS sequence"/>
</dbReference>